<feature type="non-terminal residue" evidence="1">
    <location>
        <position position="79"/>
    </location>
</feature>
<organism evidence="1 2">
    <name type="scientific">Pseudoalteromonas rubra</name>
    <dbReference type="NCBI Taxonomy" id="43658"/>
    <lineage>
        <taxon>Bacteria</taxon>
        <taxon>Pseudomonadati</taxon>
        <taxon>Pseudomonadota</taxon>
        <taxon>Gammaproteobacteria</taxon>
        <taxon>Alteromonadales</taxon>
        <taxon>Pseudoalteromonadaceae</taxon>
        <taxon>Pseudoalteromonas</taxon>
    </lineage>
</organism>
<dbReference type="AlphaFoldDB" id="A0A5S3WID5"/>
<keyword evidence="1" id="KW-0808">Transferase</keyword>
<protein>
    <submittedName>
        <fullName evidence="1">N-acetyl sugar amidotransferase</fullName>
    </submittedName>
</protein>
<comment type="caution">
    <text evidence="1">The sequence shown here is derived from an EMBL/GenBank/DDBJ whole genome shotgun (WGS) entry which is preliminary data.</text>
</comment>
<proteinExistence type="predicted"/>
<gene>
    <name evidence="1" type="ORF">CWB98_24025</name>
</gene>
<dbReference type="Proteomes" id="UP000306719">
    <property type="component" value="Unassembled WGS sequence"/>
</dbReference>
<name>A0A5S3WID5_9GAMM</name>
<dbReference type="GO" id="GO:0016740">
    <property type="term" value="F:transferase activity"/>
    <property type="evidence" value="ECO:0007669"/>
    <property type="project" value="UniProtKB-KW"/>
</dbReference>
<dbReference type="EMBL" id="PNCJ01000196">
    <property type="protein sequence ID" value="TMP27002.1"/>
    <property type="molecule type" value="Genomic_DNA"/>
</dbReference>
<evidence type="ECO:0000313" key="2">
    <source>
        <dbReference type="Proteomes" id="UP000306719"/>
    </source>
</evidence>
<evidence type="ECO:0000313" key="1">
    <source>
        <dbReference type="EMBL" id="TMP27002.1"/>
    </source>
</evidence>
<reference evidence="2" key="2">
    <citation type="submission" date="2019-06" db="EMBL/GenBank/DDBJ databases">
        <title>Co-occurence of chitin degradation, pigmentation and bioactivity in marine Pseudoalteromonas.</title>
        <authorList>
            <person name="Sonnenschein E.C."/>
            <person name="Bech P.K."/>
        </authorList>
    </citation>
    <scope>NUCLEOTIDE SEQUENCE [LARGE SCALE GENOMIC DNA]</scope>
    <source>
        <strain evidence="2">S2599</strain>
    </source>
</reference>
<feature type="non-terminal residue" evidence="1">
    <location>
        <position position="1"/>
    </location>
</feature>
<sequence>FFQAYYLVEKFGFDKRKAHLSSLIVAGQISRDEALKELEKPLYDQQELNDDKVYIANKLNLSLEEFDSLLALENKDYKD</sequence>
<accession>A0A5S3WID5</accession>
<reference evidence="1 2" key="1">
    <citation type="submission" date="2018-01" db="EMBL/GenBank/DDBJ databases">
        <authorList>
            <person name="Paulsen S."/>
            <person name="Gram L.K."/>
        </authorList>
    </citation>
    <scope>NUCLEOTIDE SEQUENCE [LARGE SCALE GENOMIC DNA]</scope>
    <source>
        <strain evidence="1 2">S2599</strain>
    </source>
</reference>